<evidence type="ECO:0000313" key="3">
    <source>
        <dbReference type="Proteomes" id="UP000199036"/>
    </source>
</evidence>
<evidence type="ECO:0000259" key="1">
    <source>
        <dbReference type="Pfam" id="PF01883"/>
    </source>
</evidence>
<dbReference type="Gene3D" id="3.30.300.130">
    <property type="entry name" value="Fe-S cluster assembly (FSCA)"/>
    <property type="match status" value="1"/>
</dbReference>
<evidence type="ECO:0000313" key="2">
    <source>
        <dbReference type="EMBL" id="SFN20431.1"/>
    </source>
</evidence>
<sequence>MQSPFKPTDNMEDQIDVNELGENIVRTLKTIFDPEIPVDIYELGLIYDVFVNENYDVKILMTLTSPNCPVAETLPMEVKEKVSSINLVKDVEIELTFDPPWDKEMMSEEAKLELGML</sequence>
<accession>A0A1I4X344</accession>
<organism evidence="2 3">
    <name type="scientific">Paenimyroides ummariense</name>
    <dbReference type="NCBI Taxonomy" id="913024"/>
    <lineage>
        <taxon>Bacteria</taxon>
        <taxon>Pseudomonadati</taxon>
        <taxon>Bacteroidota</taxon>
        <taxon>Flavobacteriia</taxon>
        <taxon>Flavobacteriales</taxon>
        <taxon>Flavobacteriaceae</taxon>
        <taxon>Paenimyroides</taxon>
    </lineage>
</organism>
<feature type="domain" description="MIP18 family-like" evidence="1">
    <location>
        <begin position="22"/>
        <end position="94"/>
    </location>
</feature>
<dbReference type="AlphaFoldDB" id="A0A1I4X344"/>
<dbReference type="STRING" id="913024.SAMN05421741_10295"/>
<gene>
    <name evidence="2" type="ORF">SAMN05421741_10295</name>
</gene>
<dbReference type="InterPro" id="IPR034904">
    <property type="entry name" value="FSCA_dom_sf"/>
</dbReference>
<dbReference type="InterPro" id="IPR052339">
    <property type="entry name" value="Fe-S_Maturation_MIP18"/>
</dbReference>
<dbReference type="PANTHER" id="PTHR42831">
    <property type="entry name" value="FE-S PROTEIN MATURATION AUXILIARY FACTOR YITW"/>
    <property type="match status" value="1"/>
</dbReference>
<dbReference type="EMBL" id="FOVI01000002">
    <property type="protein sequence ID" value="SFN20431.1"/>
    <property type="molecule type" value="Genomic_DNA"/>
</dbReference>
<dbReference type="InterPro" id="IPR002744">
    <property type="entry name" value="MIP18-like"/>
</dbReference>
<dbReference type="Pfam" id="PF01883">
    <property type="entry name" value="FeS_assembly_P"/>
    <property type="match status" value="1"/>
</dbReference>
<dbReference type="Proteomes" id="UP000199036">
    <property type="component" value="Unassembled WGS sequence"/>
</dbReference>
<keyword evidence="3" id="KW-1185">Reference proteome</keyword>
<protein>
    <submittedName>
        <fullName evidence="2">FeS assembly SUF system protein</fullName>
    </submittedName>
</protein>
<reference evidence="3" key="1">
    <citation type="submission" date="2016-10" db="EMBL/GenBank/DDBJ databases">
        <authorList>
            <person name="Varghese N."/>
            <person name="Submissions S."/>
        </authorList>
    </citation>
    <scope>NUCLEOTIDE SEQUENCE [LARGE SCALE GENOMIC DNA]</scope>
    <source>
        <strain evidence="3">DS-12</strain>
    </source>
</reference>
<dbReference type="PANTHER" id="PTHR42831:SF1">
    <property type="entry name" value="FE-S PROTEIN MATURATION AUXILIARY FACTOR YITW"/>
    <property type="match status" value="1"/>
</dbReference>
<name>A0A1I4X344_9FLAO</name>
<proteinExistence type="predicted"/>
<dbReference type="SUPFAM" id="SSF117916">
    <property type="entry name" value="Fe-S cluster assembly (FSCA) domain-like"/>
    <property type="match status" value="1"/>
</dbReference>